<gene>
    <name evidence="1" type="ORF">UFOVP291_6</name>
</gene>
<protein>
    <submittedName>
        <fullName evidence="1">Uncharacterized protein</fullName>
    </submittedName>
</protein>
<organism evidence="1">
    <name type="scientific">uncultured Caudovirales phage</name>
    <dbReference type="NCBI Taxonomy" id="2100421"/>
    <lineage>
        <taxon>Viruses</taxon>
        <taxon>Duplodnaviria</taxon>
        <taxon>Heunggongvirae</taxon>
        <taxon>Uroviricota</taxon>
        <taxon>Caudoviricetes</taxon>
        <taxon>Peduoviridae</taxon>
        <taxon>Maltschvirus</taxon>
        <taxon>Maltschvirus maltsch</taxon>
    </lineage>
</organism>
<reference evidence="1" key="1">
    <citation type="submission" date="2020-04" db="EMBL/GenBank/DDBJ databases">
        <authorList>
            <person name="Chiriac C."/>
            <person name="Salcher M."/>
            <person name="Ghai R."/>
            <person name="Kavagutti S V."/>
        </authorList>
    </citation>
    <scope>NUCLEOTIDE SEQUENCE</scope>
</reference>
<sequence>MKPFSAVAYKGGCLGWTWPKTWAAVRAGRAFWDLEAAKYVARNAWQDGRVKAGLPYVAVTE</sequence>
<name>A0A6J5LQ89_9CAUD</name>
<dbReference type="EMBL" id="LR796301">
    <property type="protein sequence ID" value="CAB4135413.1"/>
    <property type="molecule type" value="Genomic_DNA"/>
</dbReference>
<evidence type="ECO:0000313" key="1">
    <source>
        <dbReference type="EMBL" id="CAB4135413.1"/>
    </source>
</evidence>
<proteinExistence type="predicted"/>
<accession>A0A6J5LQ89</accession>